<sequence length="120" mass="13135">MLKADVTRRQDGRAAATQISPPSEAKATKEQHINLRITSTEKALIKAKADKAGLTTGEYIRRAALGKRVVEKVPNELRRQISTAGNNLHQLTRLANAGKLNGLSVELLKDLATRLLETLK</sequence>
<protein>
    <submittedName>
        <fullName evidence="2">Mobilization protein</fullName>
    </submittedName>
</protein>
<dbReference type="Proteomes" id="UP000830401">
    <property type="component" value="Plasmid unnamed5"/>
</dbReference>
<accession>A0ABY4GF17</accession>
<keyword evidence="3" id="KW-1185">Reference proteome</keyword>
<dbReference type="InterPro" id="IPR053842">
    <property type="entry name" value="NikA-like"/>
</dbReference>
<geneLocation type="plasmid" evidence="2 3">
    <name>unnamed5</name>
</geneLocation>
<evidence type="ECO:0000313" key="3">
    <source>
        <dbReference type="Proteomes" id="UP000830401"/>
    </source>
</evidence>
<feature type="compositionally biased region" description="Basic and acidic residues" evidence="1">
    <location>
        <begin position="1"/>
        <end position="12"/>
    </location>
</feature>
<gene>
    <name evidence="2" type="ORF">MUN86_28495</name>
</gene>
<organism evidence="2 3">
    <name type="scientific">Hymenobacter volaticus</name>
    <dbReference type="NCBI Taxonomy" id="2932254"/>
    <lineage>
        <taxon>Bacteria</taxon>
        <taxon>Pseudomonadati</taxon>
        <taxon>Bacteroidota</taxon>
        <taxon>Cytophagia</taxon>
        <taxon>Cytophagales</taxon>
        <taxon>Hymenobacteraceae</taxon>
        <taxon>Hymenobacter</taxon>
    </lineage>
</organism>
<feature type="region of interest" description="Disordered" evidence="1">
    <location>
        <begin position="1"/>
        <end position="31"/>
    </location>
</feature>
<proteinExistence type="predicted"/>
<evidence type="ECO:0000313" key="2">
    <source>
        <dbReference type="EMBL" id="UOQ69428.1"/>
    </source>
</evidence>
<dbReference type="RefSeq" id="WP_245127188.1">
    <property type="nucleotide sequence ID" value="NZ_CP095066.1"/>
</dbReference>
<dbReference type="EMBL" id="CP095066">
    <property type="protein sequence ID" value="UOQ69428.1"/>
    <property type="molecule type" value="Genomic_DNA"/>
</dbReference>
<keyword evidence="2" id="KW-0614">Plasmid</keyword>
<reference evidence="2" key="1">
    <citation type="submission" date="2022-04" db="EMBL/GenBank/DDBJ databases">
        <title>Hymenobacter sp. isolated from the air.</title>
        <authorList>
            <person name="Won M."/>
            <person name="Lee C.-M."/>
            <person name="Woen H.-Y."/>
            <person name="Kwon S.-W."/>
        </authorList>
    </citation>
    <scope>NUCLEOTIDE SEQUENCE</scope>
    <source>
        <strain evidence="2">5420S-77</strain>
        <plasmid evidence="2">unnamed5</plasmid>
    </source>
</reference>
<name>A0ABY4GF17_9BACT</name>
<dbReference type="Pfam" id="PF21983">
    <property type="entry name" value="NikA-like"/>
    <property type="match status" value="1"/>
</dbReference>
<evidence type="ECO:0000256" key="1">
    <source>
        <dbReference type="SAM" id="MobiDB-lite"/>
    </source>
</evidence>